<evidence type="ECO:0000313" key="2">
    <source>
        <dbReference type="Proteomes" id="UP001154265"/>
    </source>
</evidence>
<organism evidence="1 2">
    <name type="scientific">Candidatus Synechococcus calcipolaris G9</name>
    <dbReference type="NCBI Taxonomy" id="1497997"/>
    <lineage>
        <taxon>Bacteria</taxon>
        <taxon>Bacillati</taxon>
        <taxon>Cyanobacteriota</taxon>
        <taxon>Cyanophyceae</taxon>
        <taxon>Synechococcales</taxon>
        <taxon>Synechococcaceae</taxon>
        <taxon>Synechococcus</taxon>
    </lineage>
</organism>
<comment type="caution">
    <text evidence="1">The sequence shown here is derived from an EMBL/GenBank/DDBJ whole genome shotgun (WGS) entry which is preliminary data.</text>
</comment>
<dbReference type="RefSeq" id="WP_277866580.1">
    <property type="nucleotide sequence ID" value="NZ_JAKKUT010000002.1"/>
</dbReference>
<name>A0ABT6EXZ8_9SYNE</name>
<keyword evidence="2" id="KW-1185">Reference proteome</keyword>
<sequence length="408" mass="45829">MQSWFTQAKAVTESTDDLMPLPNSLEIQVSQHIQSLPSPQAYQAFIHESLSNALSPWQTDLDAPNSLVILGSPVESIAKIIRDGLQTWVDRPPLEIITPLSCRSRPQIPWIVTSQIRQALQPYPQINVSEDLPMDDSLDLGSLEERTTLIVIPCLEQCFLRCIGGWESIEFLRDRVIHNPNCFWLIGCNHWAWDYLDFVCQVRAYFNDGLYVPPLGGEMLQAWLDPVMKTVVAPTIDFGDRQHFILQNSTRHHQQSLTDEERHQTYWNVLAHQSLGISSMATSLWLKSLRIKNDAIPGGTVPKLELSAQESTEQPFTIHEAFPAPPSLPTLTGGDRYLLNSVLIHGHITRSHLALSLGEPESKIRAQVQSLLRAGVLDQGQGVLSVQPAYYGKIKSELANNNFFVSKN</sequence>
<reference evidence="1" key="1">
    <citation type="journal article" date="2022" name="Genome Biol. Evol.">
        <title>A New Gene Family Diagnostic for Intracellular Biomineralization of Amorphous Ca Carbonates by Cyanobacteria.</title>
        <authorList>
            <person name="Benzerara K."/>
            <person name="Duprat E."/>
            <person name="Bitard-Feildel T."/>
            <person name="Caumes G."/>
            <person name="Cassier-Chauvat C."/>
            <person name="Chauvat F."/>
            <person name="Dezi M."/>
            <person name="Diop S.I."/>
            <person name="Gaschignard G."/>
            <person name="Gorgen S."/>
            <person name="Gugger M."/>
            <person name="Lopez-Garcia P."/>
            <person name="Millet M."/>
            <person name="Skouri-Panet F."/>
            <person name="Moreira D."/>
            <person name="Callebaut I."/>
        </authorList>
    </citation>
    <scope>NUCLEOTIDE SEQUENCE</scope>
    <source>
        <strain evidence="1">G9</strain>
    </source>
</reference>
<accession>A0ABT6EXZ8</accession>
<protein>
    <submittedName>
        <fullName evidence="1">AsnC family protein</fullName>
    </submittedName>
</protein>
<reference evidence="1" key="2">
    <citation type="submission" date="2022-01" db="EMBL/GenBank/DDBJ databases">
        <authorList>
            <person name="Zivanovic Y."/>
            <person name="Moreira D."/>
            <person name="Lopez-Garcia P."/>
        </authorList>
    </citation>
    <scope>NUCLEOTIDE SEQUENCE</scope>
    <source>
        <strain evidence="1">G9</strain>
    </source>
</reference>
<dbReference type="Proteomes" id="UP001154265">
    <property type="component" value="Unassembled WGS sequence"/>
</dbReference>
<gene>
    <name evidence="1" type="ORF">L3556_06970</name>
</gene>
<evidence type="ECO:0000313" key="1">
    <source>
        <dbReference type="EMBL" id="MDG2990674.1"/>
    </source>
</evidence>
<proteinExistence type="predicted"/>
<dbReference type="EMBL" id="JAKKUT010000002">
    <property type="protein sequence ID" value="MDG2990674.1"/>
    <property type="molecule type" value="Genomic_DNA"/>
</dbReference>